<gene>
    <name evidence="2" type="ordered locus">Theco_2121</name>
</gene>
<feature type="region of interest" description="Disordered" evidence="1">
    <location>
        <begin position="613"/>
        <end position="648"/>
    </location>
</feature>
<name>L0ED90_THECK</name>
<evidence type="ECO:0000256" key="1">
    <source>
        <dbReference type="SAM" id="MobiDB-lite"/>
    </source>
</evidence>
<feature type="compositionally biased region" description="Low complexity" evidence="1">
    <location>
        <begin position="308"/>
        <end position="346"/>
    </location>
</feature>
<sequence length="648" mass="64868">MLVSQLMRGMLGEPQPDQAKALELRIGQVVRGVVLQLLDGQEALVSLAGVQVRARLETPLAPGQSAMLQVMPESSAGTIVLRQADAGNAQSSEATLRELMRTLGLPDKRWAAELALDLRRGGYPVTRETGEALKQVAAARPADVPEAEWMQAAATAWKRGLPVTESTVAALRQAMFGKPLGELLASLRGQLAAFALQGSAAGGAAGPDTAGTLPALAARVLALLAEGEALLAGPAARAGGPANPAGAAPAGGATGSPAAPGAAGAGASVPAGQAQAGQVPAGQMPPGPAPQGGGAPGGVPAGAGAASGAGQPPAASGSAGPAAGGARQASARAVDAQPQGAAAGGAQTAGGAGQTQQAAAPQSGNWIHGLLKWLGVDYEKQLSQLTGARGEAAGGRQDAAPRTAGDAPSGAAAAGRDAAAGPGPGAGLTGTAERMAPQIGRGVVPFLPHTAEQQPAPAGGAGETLKQALLSLAAADDAPAALRETAQQLVQQITGQQLLLAPEKNGALFSHMTLFIPFQGEDGGTTAQITIQSRRGRKGELDPDNCRLLFDLRMKHLGDTVVDVQVVDRFVSLNLWNDHPAVSRLVESARDEAAEALRRAGYQLSSMRVKPFPDTASRNAAKESAAAAPLPTPAVYAGKPYRGVDYRA</sequence>
<proteinExistence type="predicted"/>
<accession>L0ED90</accession>
<dbReference type="HOGENOM" id="CLU_391727_0_0_9"/>
<keyword evidence="2" id="KW-0966">Cell projection</keyword>
<dbReference type="Proteomes" id="UP000010795">
    <property type="component" value="Chromosome"/>
</dbReference>
<organism evidence="2 3">
    <name type="scientific">Thermobacillus composti (strain DSM 18247 / JCM 13945 / KWC4)</name>
    <dbReference type="NCBI Taxonomy" id="717605"/>
    <lineage>
        <taxon>Bacteria</taxon>
        <taxon>Bacillati</taxon>
        <taxon>Bacillota</taxon>
        <taxon>Bacilli</taxon>
        <taxon>Bacillales</taxon>
        <taxon>Paenibacillaceae</taxon>
        <taxon>Thermobacillus</taxon>
    </lineage>
</organism>
<evidence type="ECO:0000313" key="2">
    <source>
        <dbReference type="EMBL" id="AGA58243.1"/>
    </source>
</evidence>
<feature type="compositionally biased region" description="Gly residues" evidence="1">
    <location>
        <begin position="290"/>
        <end position="307"/>
    </location>
</feature>
<feature type="region of interest" description="Disordered" evidence="1">
    <location>
        <begin position="235"/>
        <end position="360"/>
    </location>
</feature>
<protein>
    <submittedName>
        <fullName evidence="2">Flagellar hook-length control protein FliK</fullName>
    </submittedName>
</protein>
<keyword evidence="3" id="KW-1185">Reference proteome</keyword>
<dbReference type="AlphaFoldDB" id="L0ED90"/>
<dbReference type="eggNOG" id="ENOG502Z7RX">
    <property type="taxonomic scope" value="Bacteria"/>
</dbReference>
<feature type="compositionally biased region" description="Low complexity" evidence="1">
    <location>
        <begin position="403"/>
        <end position="421"/>
    </location>
</feature>
<keyword evidence="2" id="KW-0282">Flagellum</keyword>
<reference evidence="3" key="1">
    <citation type="submission" date="2012-01" db="EMBL/GenBank/DDBJ databases">
        <title>Complete sequence of chromosome of Thermobacillus composti KWC4.</title>
        <authorList>
            <person name="Lucas S."/>
            <person name="Han J."/>
            <person name="Lapidus A."/>
            <person name="Cheng J.-F."/>
            <person name="Goodwin L."/>
            <person name="Pitluck S."/>
            <person name="Peters L."/>
            <person name="Ovchinnikova G."/>
            <person name="Teshima H."/>
            <person name="Detter J.C."/>
            <person name="Han C."/>
            <person name="Tapia R."/>
            <person name="Land M."/>
            <person name="Hauser L."/>
            <person name="Kyrpides N."/>
            <person name="Ivanova N."/>
            <person name="Pagani I."/>
            <person name="Anderson I."/>
            <person name="Woyke T."/>
        </authorList>
    </citation>
    <scope>NUCLEOTIDE SEQUENCE [LARGE SCALE GENOMIC DNA]</scope>
    <source>
        <strain evidence="3">DSM 18247 / JCM 13945 / KWC4</strain>
    </source>
</reference>
<dbReference type="KEGG" id="tco:Theco_2121"/>
<feature type="region of interest" description="Disordered" evidence="1">
    <location>
        <begin position="389"/>
        <end position="431"/>
    </location>
</feature>
<feature type="compositionally biased region" description="Low complexity" evidence="1">
    <location>
        <begin position="616"/>
        <end position="628"/>
    </location>
</feature>
<evidence type="ECO:0000313" key="3">
    <source>
        <dbReference type="Proteomes" id="UP000010795"/>
    </source>
</evidence>
<dbReference type="EMBL" id="CP003255">
    <property type="protein sequence ID" value="AGA58243.1"/>
    <property type="molecule type" value="Genomic_DNA"/>
</dbReference>
<keyword evidence="2" id="KW-0969">Cilium</keyword>
<feature type="compositionally biased region" description="Low complexity" evidence="1">
    <location>
        <begin position="235"/>
        <end position="282"/>
    </location>
</feature>
<dbReference type="STRING" id="717605.Theco_2121"/>